<dbReference type="InterPro" id="IPR007060">
    <property type="entry name" value="FtsL/DivIC"/>
</dbReference>
<keyword evidence="3 7" id="KW-0812">Transmembrane</keyword>
<dbReference type="Proteomes" id="UP000031014">
    <property type="component" value="Unassembled WGS sequence"/>
</dbReference>
<feature type="transmembrane region" description="Helical" evidence="7">
    <location>
        <begin position="38"/>
        <end position="56"/>
    </location>
</feature>
<dbReference type="NCBIfam" id="TIGR02209">
    <property type="entry name" value="ftsL_broad"/>
    <property type="match status" value="1"/>
</dbReference>
<dbReference type="EMBL" id="BASE01000040">
    <property type="protein sequence ID" value="GAM13678.1"/>
    <property type="molecule type" value="Genomic_DNA"/>
</dbReference>
<evidence type="ECO:0000256" key="8">
    <source>
        <dbReference type="NCBIfam" id="TIGR02209"/>
    </source>
</evidence>
<keyword evidence="10" id="KW-1185">Reference proteome</keyword>
<sequence length="119" mass="13338">MMSNLARKLQQEQQQRTVQAPAKAPAKRNSILTPGEKILLFVFGAIVCFGATFMVSKQAAIYEVNKEIQIIEGSIQEQQKVNSDLEIQISELSTYERIKKVTEKLGLTLNEDNVKGVEN</sequence>
<dbReference type="GO" id="GO:0005886">
    <property type="term" value="C:plasma membrane"/>
    <property type="evidence" value="ECO:0007669"/>
    <property type="project" value="UniProtKB-SubCell"/>
</dbReference>
<keyword evidence="6 7" id="KW-0131">Cell cycle</keyword>
<evidence type="ECO:0000313" key="10">
    <source>
        <dbReference type="Proteomes" id="UP000031014"/>
    </source>
</evidence>
<comment type="caution">
    <text evidence="9">The sequence shown here is derived from an EMBL/GenBank/DDBJ whole genome shotgun (WGS) entry which is preliminary data.</text>
</comment>
<keyword evidence="5 7" id="KW-0472">Membrane</keyword>
<evidence type="ECO:0000256" key="5">
    <source>
        <dbReference type="ARBA" id="ARBA00023136"/>
    </source>
</evidence>
<dbReference type="AlphaFoldDB" id="A0A0A8X159"/>
<keyword evidence="1 7" id="KW-1003">Cell membrane</keyword>
<evidence type="ECO:0000256" key="2">
    <source>
        <dbReference type="ARBA" id="ARBA00022618"/>
    </source>
</evidence>
<comment type="function">
    <text evidence="7">Essential cell division protein.</text>
</comment>
<organism evidence="9 10">
    <name type="scientific">Mesobacillus selenatarsenatis (strain DSM 18680 / JCM 14380 / FERM P-15431 / SF-1)</name>
    <dbReference type="NCBI Taxonomy" id="1321606"/>
    <lineage>
        <taxon>Bacteria</taxon>
        <taxon>Bacillati</taxon>
        <taxon>Bacillota</taxon>
        <taxon>Bacilli</taxon>
        <taxon>Bacillales</taxon>
        <taxon>Bacillaceae</taxon>
        <taxon>Mesobacillus</taxon>
    </lineage>
</organism>
<dbReference type="STRING" id="1321606.SAMD00020551_1824"/>
<proteinExistence type="inferred from homology"/>
<dbReference type="Pfam" id="PF04977">
    <property type="entry name" value="DivIC"/>
    <property type="match status" value="1"/>
</dbReference>
<evidence type="ECO:0000256" key="3">
    <source>
        <dbReference type="ARBA" id="ARBA00022692"/>
    </source>
</evidence>
<evidence type="ECO:0000256" key="7">
    <source>
        <dbReference type="HAMAP-Rule" id="MF_00910"/>
    </source>
</evidence>
<dbReference type="GO" id="GO:0032153">
    <property type="term" value="C:cell division site"/>
    <property type="evidence" value="ECO:0007669"/>
    <property type="project" value="UniProtKB-UniRule"/>
</dbReference>
<dbReference type="RefSeq" id="WP_369389616.1">
    <property type="nucleotide sequence ID" value="NZ_BASE01000040.1"/>
</dbReference>
<keyword evidence="4 7" id="KW-1133">Transmembrane helix</keyword>
<protein>
    <recommendedName>
        <fullName evidence="7 8">Cell division protein FtsL</fullName>
    </recommendedName>
</protein>
<keyword evidence="2 7" id="KW-0132">Cell division</keyword>
<accession>A0A0A8X159</accession>
<evidence type="ECO:0000313" key="9">
    <source>
        <dbReference type="EMBL" id="GAM13678.1"/>
    </source>
</evidence>
<name>A0A0A8X159_MESS1</name>
<evidence type="ECO:0000256" key="1">
    <source>
        <dbReference type="ARBA" id="ARBA00022475"/>
    </source>
</evidence>
<evidence type="ECO:0000256" key="4">
    <source>
        <dbReference type="ARBA" id="ARBA00022989"/>
    </source>
</evidence>
<evidence type="ECO:0000256" key="6">
    <source>
        <dbReference type="ARBA" id="ARBA00023306"/>
    </source>
</evidence>
<comment type="subcellular location">
    <subcellularLocation>
        <location evidence="7">Cell membrane</location>
        <topology evidence="7">Single-pass type II membrane protein</topology>
    </subcellularLocation>
    <text evidence="7">Localizes to the division septum where it forms a ring structure.</text>
</comment>
<gene>
    <name evidence="7" type="primary">ftsL</name>
    <name evidence="9" type="ORF">SAMD00020551_1824</name>
</gene>
<dbReference type="GO" id="GO:0043093">
    <property type="term" value="P:FtsZ-dependent cytokinesis"/>
    <property type="evidence" value="ECO:0007669"/>
    <property type="project" value="UniProtKB-UniRule"/>
</dbReference>
<dbReference type="InterPro" id="IPR011922">
    <property type="entry name" value="Cell_div_FtsL"/>
</dbReference>
<dbReference type="HAMAP" id="MF_00910">
    <property type="entry name" value="FtsL"/>
    <property type="match status" value="1"/>
</dbReference>
<comment type="similarity">
    <text evidence="7">Belongs to the FtsL family.</text>
</comment>
<reference evidence="9 10" key="1">
    <citation type="submission" date="2013-06" db="EMBL/GenBank/DDBJ databases">
        <title>Whole genome shotgun sequence of Bacillus selenatarsenatis SF-1.</title>
        <authorList>
            <person name="Kuroda M."/>
            <person name="Sei K."/>
            <person name="Yamashita M."/>
            <person name="Ike M."/>
        </authorList>
    </citation>
    <scope>NUCLEOTIDE SEQUENCE [LARGE SCALE GENOMIC DNA]</scope>
    <source>
        <strain evidence="9 10">SF-1</strain>
    </source>
</reference>